<dbReference type="InterPro" id="IPR002081">
    <property type="entry name" value="Cryptochrome/DNA_photolyase_1"/>
</dbReference>
<dbReference type="PROSITE" id="PS51645">
    <property type="entry name" value="PHR_CRY_ALPHA_BETA"/>
    <property type="match status" value="1"/>
</dbReference>
<evidence type="ECO:0000256" key="5">
    <source>
        <dbReference type="ARBA" id="ARBA00022991"/>
    </source>
</evidence>
<gene>
    <name evidence="8" type="ORF">ACFQ33_03600</name>
</gene>
<name>A0ABW3YQY3_MYCRA</name>
<dbReference type="InterPro" id="IPR036134">
    <property type="entry name" value="Crypto/Photolyase_FAD-like_sf"/>
</dbReference>
<evidence type="ECO:0000256" key="2">
    <source>
        <dbReference type="ARBA" id="ARBA00001974"/>
    </source>
</evidence>
<dbReference type="Pfam" id="PF00875">
    <property type="entry name" value="DNA_photolyase"/>
    <property type="match status" value="1"/>
</dbReference>
<keyword evidence="3 6" id="KW-0285">Flavoprotein</keyword>
<dbReference type="InterPro" id="IPR018394">
    <property type="entry name" value="DNA_photolyase_1_CS_C"/>
</dbReference>
<dbReference type="PRINTS" id="PR00147">
    <property type="entry name" value="DNAPHOTLYASE"/>
</dbReference>
<comment type="cofactor">
    <cofactor evidence="2">
        <name>FAD</name>
        <dbReference type="ChEBI" id="CHEBI:57692"/>
    </cofactor>
</comment>
<proteinExistence type="inferred from homology"/>
<dbReference type="Gene3D" id="3.40.50.620">
    <property type="entry name" value="HUPs"/>
    <property type="match status" value="1"/>
</dbReference>
<evidence type="ECO:0000256" key="1">
    <source>
        <dbReference type="ARBA" id="ARBA00001932"/>
    </source>
</evidence>
<comment type="cofactor">
    <cofactor evidence="1">
        <name>(6R)-5,10-methylene-5,6,7,8-tetrahydrofolate</name>
        <dbReference type="ChEBI" id="CHEBI:15636"/>
    </cofactor>
</comment>
<dbReference type="InterPro" id="IPR036155">
    <property type="entry name" value="Crypto/Photolyase_N_sf"/>
</dbReference>
<dbReference type="SUPFAM" id="SSF48173">
    <property type="entry name" value="Cryptochrome/photolyase FAD-binding domain"/>
    <property type="match status" value="1"/>
</dbReference>
<dbReference type="InterPro" id="IPR005101">
    <property type="entry name" value="Cryptochr/Photolyase_FAD-bd"/>
</dbReference>
<dbReference type="InterPro" id="IPR006050">
    <property type="entry name" value="DNA_photolyase_N"/>
</dbReference>
<dbReference type="PANTHER" id="PTHR11455:SF9">
    <property type="entry name" value="CRYPTOCHROME CIRCADIAN CLOCK 5 ISOFORM X1"/>
    <property type="match status" value="1"/>
</dbReference>
<keyword evidence="9" id="KW-1185">Reference proteome</keyword>
<organism evidence="8 9">
    <name type="scientific">Mycoplana ramosa</name>
    <name type="common">Mycoplana bullata</name>
    <dbReference type="NCBI Taxonomy" id="40837"/>
    <lineage>
        <taxon>Bacteria</taxon>
        <taxon>Pseudomonadati</taxon>
        <taxon>Pseudomonadota</taxon>
        <taxon>Alphaproteobacteria</taxon>
        <taxon>Hyphomicrobiales</taxon>
        <taxon>Rhizobiaceae</taxon>
        <taxon>Mycoplana</taxon>
    </lineage>
</organism>
<sequence>MIPIPLLAPVIVWFRRDLRLTDNHALAAAISSGRPVIALFILEQGNDGALPYGAAQAWWLHHSLSALSARLAAAGSRLVLRRGAALEVLQAILAETGACALYWNRRHDPDGISVDSAVKAALRASGIQASSFAGQLLHDPSRLKTGSGGPYKVFTPFWRALSDGGEPDTPIDAPSHIPGPEQFPHSERLEDWRLLPQKPDWASRFGETWTPGEAAAQEQLAAFVRQRLGRYGQARDFPGLDGTSRLSPHLAFGEISPAQAWHAARGAADGSDAEGVAVFRKELAWRDFSYHLLFHNPELATDNLDRRFDAFEWRDDAPMFDAWTRGMTGYPVVDAGMRELWTHGYMHNRVRMIVASFLIKDLMVHWRSGMSWFRDTLLDADPASNAASWQWVAGCGADAAPFFRIFNPTLQGEKFDPEGAYIKRHVPELSRVPAKYIHCPFKAPASVLQAAGVRLGSGYPGPIVDHASARSRALEAFSRIKASSP</sequence>
<dbReference type="EMBL" id="JBHTNF010000001">
    <property type="protein sequence ID" value="MFD1326977.1"/>
    <property type="molecule type" value="Genomic_DNA"/>
</dbReference>
<dbReference type="Gene3D" id="1.10.579.10">
    <property type="entry name" value="DNA Cyclobutane Dipyrimidine Photolyase, subunit A, domain 3"/>
    <property type="match status" value="1"/>
</dbReference>
<protein>
    <submittedName>
        <fullName evidence="8">Cryptochrome/photolyase family protein</fullName>
        <ecNumber evidence="8">4.1.99.3</ecNumber>
    </submittedName>
</protein>
<keyword evidence="4 6" id="KW-0274">FAD</keyword>
<dbReference type="GO" id="GO:0003904">
    <property type="term" value="F:deoxyribodipyrimidine photo-lyase activity"/>
    <property type="evidence" value="ECO:0007669"/>
    <property type="project" value="UniProtKB-EC"/>
</dbReference>
<comment type="caution">
    <text evidence="8">The sequence shown here is derived from an EMBL/GenBank/DDBJ whole genome shotgun (WGS) entry which is preliminary data.</text>
</comment>
<evidence type="ECO:0000259" key="7">
    <source>
        <dbReference type="PROSITE" id="PS51645"/>
    </source>
</evidence>
<dbReference type="EC" id="4.1.99.3" evidence="8"/>
<dbReference type="InterPro" id="IPR014729">
    <property type="entry name" value="Rossmann-like_a/b/a_fold"/>
</dbReference>
<dbReference type="Pfam" id="PF03441">
    <property type="entry name" value="FAD_binding_7"/>
    <property type="match status" value="1"/>
</dbReference>
<accession>A0ABW3YQY3</accession>
<keyword evidence="5 6" id="KW-0157">Chromophore</keyword>
<dbReference type="PROSITE" id="PS00394">
    <property type="entry name" value="DNA_PHOTOLYASES_1_1"/>
    <property type="match status" value="1"/>
</dbReference>
<dbReference type="SUPFAM" id="SSF52425">
    <property type="entry name" value="Cryptochrome/photolyase, N-terminal domain"/>
    <property type="match status" value="1"/>
</dbReference>
<evidence type="ECO:0000313" key="8">
    <source>
        <dbReference type="EMBL" id="MFD1326977.1"/>
    </source>
</evidence>
<evidence type="ECO:0000313" key="9">
    <source>
        <dbReference type="Proteomes" id="UP001597173"/>
    </source>
</evidence>
<evidence type="ECO:0000256" key="6">
    <source>
        <dbReference type="RuleBase" id="RU004182"/>
    </source>
</evidence>
<keyword evidence="8" id="KW-0456">Lyase</keyword>
<dbReference type="PROSITE" id="PS00691">
    <property type="entry name" value="DNA_PHOTOLYASES_1_2"/>
    <property type="match status" value="1"/>
</dbReference>
<dbReference type="RefSeq" id="WP_374837453.1">
    <property type="nucleotide sequence ID" value="NZ_JBHEEW010000004.1"/>
</dbReference>
<dbReference type="Proteomes" id="UP001597173">
    <property type="component" value="Unassembled WGS sequence"/>
</dbReference>
<comment type="similarity">
    <text evidence="6">Belongs to the DNA photolyase family.</text>
</comment>
<dbReference type="PANTHER" id="PTHR11455">
    <property type="entry name" value="CRYPTOCHROME"/>
    <property type="match status" value="1"/>
</dbReference>
<dbReference type="Gene3D" id="1.25.40.80">
    <property type="match status" value="1"/>
</dbReference>
<feature type="domain" description="Photolyase/cryptochrome alpha/beta" evidence="7">
    <location>
        <begin position="8"/>
        <end position="137"/>
    </location>
</feature>
<reference evidence="9" key="1">
    <citation type="journal article" date="2019" name="Int. J. Syst. Evol. Microbiol.">
        <title>The Global Catalogue of Microorganisms (GCM) 10K type strain sequencing project: providing services to taxonomists for standard genome sequencing and annotation.</title>
        <authorList>
            <consortium name="The Broad Institute Genomics Platform"/>
            <consortium name="The Broad Institute Genome Sequencing Center for Infectious Disease"/>
            <person name="Wu L."/>
            <person name="Ma J."/>
        </authorList>
    </citation>
    <scope>NUCLEOTIDE SEQUENCE [LARGE SCALE GENOMIC DNA]</scope>
    <source>
        <strain evidence="9">CCUG 55609</strain>
    </source>
</reference>
<evidence type="ECO:0000256" key="4">
    <source>
        <dbReference type="ARBA" id="ARBA00022827"/>
    </source>
</evidence>
<evidence type="ECO:0000256" key="3">
    <source>
        <dbReference type="ARBA" id="ARBA00022630"/>
    </source>
</evidence>